<dbReference type="Pfam" id="PF00888">
    <property type="entry name" value="Cullin"/>
    <property type="match status" value="1"/>
</dbReference>
<dbReference type="InterPro" id="IPR001373">
    <property type="entry name" value="Cullin_N"/>
</dbReference>
<comment type="caution">
    <text evidence="3">The sequence shown here is derived from an EMBL/GenBank/DDBJ whole genome shotgun (WGS) entry which is preliminary data.</text>
</comment>
<sequence>LYVETILDIHTKFFKLVQEAFSSEQGFTAALDKACGKFINNNAVTTAAGNTTKSPELLAR</sequence>
<dbReference type="InterPro" id="IPR016159">
    <property type="entry name" value="Cullin_repeat-like_dom_sf"/>
</dbReference>
<dbReference type="Gene3D" id="1.20.1310.10">
    <property type="entry name" value="Cullin Repeats"/>
    <property type="match status" value="1"/>
</dbReference>
<dbReference type="SUPFAM" id="SSF74788">
    <property type="entry name" value="Cullin repeat-like"/>
    <property type="match status" value="1"/>
</dbReference>
<feature type="non-terminal residue" evidence="3">
    <location>
        <position position="1"/>
    </location>
</feature>
<evidence type="ECO:0000313" key="4">
    <source>
        <dbReference type="EMBL" id="CAF4779914.1"/>
    </source>
</evidence>
<reference evidence="3" key="1">
    <citation type="submission" date="2021-02" db="EMBL/GenBank/DDBJ databases">
        <authorList>
            <person name="Nowell W R."/>
        </authorList>
    </citation>
    <scope>NUCLEOTIDE SEQUENCE</scope>
</reference>
<evidence type="ECO:0000256" key="1">
    <source>
        <dbReference type="ARBA" id="ARBA00006019"/>
    </source>
</evidence>
<evidence type="ECO:0000313" key="5">
    <source>
        <dbReference type="Proteomes" id="UP000681720"/>
    </source>
</evidence>
<evidence type="ECO:0000259" key="2">
    <source>
        <dbReference type="Pfam" id="PF00888"/>
    </source>
</evidence>
<name>A0A8S3AS19_9BILA</name>
<dbReference type="EMBL" id="CAJOBJ010128297">
    <property type="protein sequence ID" value="CAF4709769.1"/>
    <property type="molecule type" value="Genomic_DNA"/>
</dbReference>
<dbReference type="GO" id="GO:0006511">
    <property type="term" value="P:ubiquitin-dependent protein catabolic process"/>
    <property type="evidence" value="ECO:0007669"/>
    <property type="project" value="InterPro"/>
</dbReference>
<feature type="non-terminal residue" evidence="3">
    <location>
        <position position="60"/>
    </location>
</feature>
<feature type="domain" description="Cullin N-terminal" evidence="2">
    <location>
        <begin position="2"/>
        <end position="60"/>
    </location>
</feature>
<dbReference type="GO" id="GO:0031625">
    <property type="term" value="F:ubiquitin protein ligase binding"/>
    <property type="evidence" value="ECO:0007669"/>
    <property type="project" value="InterPro"/>
</dbReference>
<gene>
    <name evidence="4" type="ORF">BYL167_LOCUS47263</name>
    <name evidence="3" type="ORF">GIL414_LOCUS43401</name>
</gene>
<dbReference type="EMBL" id="CAJOBH010135560">
    <property type="protein sequence ID" value="CAF4779914.1"/>
    <property type="molecule type" value="Genomic_DNA"/>
</dbReference>
<dbReference type="AlphaFoldDB" id="A0A8S3AS19"/>
<protein>
    <recommendedName>
        <fullName evidence="2">Cullin N-terminal domain-containing protein</fullName>
    </recommendedName>
</protein>
<dbReference type="Proteomes" id="UP000681720">
    <property type="component" value="Unassembled WGS sequence"/>
</dbReference>
<dbReference type="Proteomes" id="UP000681967">
    <property type="component" value="Unassembled WGS sequence"/>
</dbReference>
<comment type="similarity">
    <text evidence="1">Belongs to the cullin family.</text>
</comment>
<organism evidence="3 5">
    <name type="scientific">Rotaria magnacalcarata</name>
    <dbReference type="NCBI Taxonomy" id="392030"/>
    <lineage>
        <taxon>Eukaryota</taxon>
        <taxon>Metazoa</taxon>
        <taxon>Spiralia</taxon>
        <taxon>Gnathifera</taxon>
        <taxon>Rotifera</taxon>
        <taxon>Eurotatoria</taxon>
        <taxon>Bdelloidea</taxon>
        <taxon>Philodinida</taxon>
        <taxon>Philodinidae</taxon>
        <taxon>Rotaria</taxon>
    </lineage>
</organism>
<proteinExistence type="inferred from homology"/>
<evidence type="ECO:0000313" key="3">
    <source>
        <dbReference type="EMBL" id="CAF4709769.1"/>
    </source>
</evidence>
<accession>A0A8S3AS19</accession>